<comment type="caution">
    <text evidence="1">The sequence shown here is derived from an EMBL/GenBank/DDBJ whole genome shotgun (WGS) entry which is preliminary data.</text>
</comment>
<proteinExistence type="predicted"/>
<organism evidence="1 2">
    <name type="scientific">Caenorhabditis remanei</name>
    <name type="common">Caenorhabditis vulgaris</name>
    <dbReference type="NCBI Taxonomy" id="31234"/>
    <lineage>
        <taxon>Eukaryota</taxon>
        <taxon>Metazoa</taxon>
        <taxon>Ecdysozoa</taxon>
        <taxon>Nematoda</taxon>
        <taxon>Chromadorea</taxon>
        <taxon>Rhabditida</taxon>
        <taxon>Rhabditina</taxon>
        <taxon>Rhabditomorpha</taxon>
        <taxon>Rhabditoidea</taxon>
        <taxon>Rhabditidae</taxon>
        <taxon>Peloderinae</taxon>
        <taxon>Caenorhabditis</taxon>
    </lineage>
</organism>
<reference evidence="1 2" key="1">
    <citation type="submission" date="2019-12" db="EMBL/GenBank/DDBJ databases">
        <title>Chromosome-level assembly of the Caenorhabditis remanei genome.</title>
        <authorList>
            <person name="Teterina A.A."/>
            <person name="Willis J.H."/>
            <person name="Phillips P.C."/>
        </authorList>
    </citation>
    <scope>NUCLEOTIDE SEQUENCE [LARGE SCALE GENOMIC DNA]</scope>
    <source>
        <strain evidence="1 2">PX506</strain>
        <tissue evidence="1">Whole organism</tissue>
    </source>
</reference>
<dbReference type="AlphaFoldDB" id="A0A6A5GQJ3"/>
<dbReference type="EMBL" id="WUAV01000004">
    <property type="protein sequence ID" value="KAF1757467.1"/>
    <property type="molecule type" value="Genomic_DNA"/>
</dbReference>
<evidence type="ECO:0000313" key="1">
    <source>
        <dbReference type="EMBL" id="KAF1757467.1"/>
    </source>
</evidence>
<dbReference type="Proteomes" id="UP000483820">
    <property type="component" value="Chromosome IV"/>
</dbReference>
<accession>A0A6A5GQJ3</accession>
<dbReference type="CTD" id="9828694"/>
<gene>
    <name evidence="1" type="ORF">GCK72_013923</name>
</gene>
<dbReference type="KEGG" id="crq:GCK72_013923"/>
<dbReference type="GeneID" id="9828694"/>
<name>A0A6A5GQJ3_CAERE</name>
<protein>
    <submittedName>
        <fullName evidence="1">Uncharacterized protein</fullName>
    </submittedName>
</protein>
<sequence length="283" mass="31869">MLAVHNKDSKFLLEVLSSLESSLDEVISPPFFIMSDQLDRQNSINYVVGLLRQALLDSRVGWVVRMMFGPRERALTAEEIISLNSRAFPLNAKLPDNFLEKFKGLPRVPMETMLRMLGWKDIHNLQLVAGPFADCIAAGRRNFPMHELVQGAALLVGTEKVIVYRYNGKVEVNHDQFARSLRTVRVKNLTLKQEGTLRAVSYHIPELSCNTLNLRISDAVDPVEEEELAQVVEQIIVNPHITELSLIARKIGDTRALMNRLDAIKARGQHLNQAKSTIVVISP</sequence>
<dbReference type="RefSeq" id="XP_003107972.2">
    <property type="nucleotide sequence ID" value="XM_003107924.2"/>
</dbReference>
<evidence type="ECO:0000313" key="2">
    <source>
        <dbReference type="Proteomes" id="UP000483820"/>
    </source>
</evidence>